<dbReference type="GeneID" id="66114214"/>
<dbReference type="InterPro" id="IPR019401">
    <property type="entry name" value="Znf_CHCC"/>
</dbReference>
<dbReference type="Proteomes" id="UP000790833">
    <property type="component" value="Unassembled WGS sequence"/>
</dbReference>
<dbReference type="RefSeq" id="XP_043048970.1">
    <property type="nucleotide sequence ID" value="XM_043191663.1"/>
</dbReference>
<dbReference type="AlphaFoldDB" id="A0A9P8AHJ4"/>
<evidence type="ECO:0000313" key="3">
    <source>
        <dbReference type="Proteomes" id="UP000790833"/>
    </source>
</evidence>
<reference evidence="2" key="1">
    <citation type="submission" date="2021-03" db="EMBL/GenBank/DDBJ databases">
        <authorList>
            <person name="Palmer J.M."/>
        </authorList>
    </citation>
    <scope>NUCLEOTIDE SEQUENCE</scope>
    <source>
        <strain evidence="2">ARV_011</strain>
    </source>
</reference>
<dbReference type="GO" id="GO:0006120">
    <property type="term" value="P:mitochondrial electron transport, NADH to ubiquinone"/>
    <property type="evidence" value="ECO:0007669"/>
    <property type="project" value="TreeGrafter"/>
</dbReference>
<name>A0A9P8AHJ4_9ASCO</name>
<gene>
    <name evidence="2" type="ORF">KQ657_000840</name>
</gene>
<dbReference type="PANTHER" id="PTHR13156:SF0">
    <property type="entry name" value="NADH DEHYDROGENASE [UBIQUINONE] IRON-SULFUR PROTEIN 6, MITOCHONDRIAL"/>
    <property type="match status" value="1"/>
</dbReference>
<protein>
    <recommendedName>
        <fullName evidence="1">Zinc finger CHCC-type domain-containing protein</fullName>
    </recommendedName>
</protein>
<dbReference type="FunFam" id="2.60.260.40:FF:000004">
    <property type="entry name" value="Lactobacillus shifted protein"/>
    <property type="match status" value="1"/>
</dbReference>
<dbReference type="GO" id="GO:0005739">
    <property type="term" value="C:mitochondrion"/>
    <property type="evidence" value="ECO:0007669"/>
    <property type="project" value="GOC"/>
</dbReference>
<dbReference type="EMBL" id="JAHMUF010000012">
    <property type="protein sequence ID" value="KAG7193422.1"/>
    <property type="molecule type" value="Genomic_DNA"/>
</dbReference>
<dbReference type="Pfam" id="PF10276">
    <property type="entry name" value="zf-CHCC"/>
    <property type="match status" value="1"/>
</dbReference>
<proteinExistence type="predicted"/>
<dbReference type="OrthoDB" id="307899at2759"/>
<feature type="domain" description="Zinc finger CHCC-type" evidence="1">
    <location>
        <begin position="95"/>
        <end position="132"/>
    </location>
</feature>
<accession>A0A9P8AHJ4</accession>
<dbReference type="PANTHER" id="PTHR13156">
    <property type="entry name" value="NADH-UBIQUINONE OXIDOREDUCTASE 13 KD-A SUBUNIT"/>
    <property type="match status" value="1"/>
</dbReference>
<evidence type="ECO:0000259" key="1">
    <source>
        <dbReference type="Pfam" id="PF10276"/>
    </source>
</evidence>
<comment type="caution">
    <text evidence="2">The sequence shown here is derived from an EMBL/GenBank/DDBJ whole genome shotgun (WGS) entry which is preliminary data.</text>
</comment>
<dbReference type="Gene3D" id="2.60.260.40">
    <property type="entry name" value="q5lls5 like domains"/>
    <property type="match status" value="1"/>
</dbReference>
<sequence length="145" mass="16544">MLSRRVTRIPHATKKFLRWQSTNELSKANLKNNVNAQQAPNRADVWSPTQASRIDIIDKHPYRFVQRDLDKQPQPYAAIELIAQEPIRYLGHGENIAVCDGNKGLTLQGHPKVYINLDQPQAATCGYCGLRYAKEEFKSLIESQQ</sequence>
<evidence type="ECO:0000313" key="2">
    <source>
        <dbReference type="EMBL" id="KAG7193422.1"/>
    </source>
</evidence>
<organism evidence="2 3">
    <name type="scientific">Scheffersomyces spartinae</name>
    <dbReference type="NCBI Taxonomy" id="45513"/>
    <lineage>
        <taxon>Eukaryota</taxon>
        <taxon>Fungi</taxon>
        <taxon>Dikarya</taxon>
        <taxon>Ascomycota</taxon>
        <taxon>Saccharomycotina</taxon>
        <taxon>Pichiomycetes</taxon>
        <taxon>Debaryomycetaceae</taxon>
        <taxon>Scheffersomyces</taxon>
    </lineage>
</organism>
<keyword evidence="3" id="KW-1185">Reference proteome</keyword>